<evidence type="ECO:0000313" key="6">
    <source>
        <dbReference type="Proteomes" id="UP000809273"/>
    </source>
</evidence>
<dbReference type="CDD" id="cd10796">
    <property type="entry name" value="GH57N_APU"/>
    <property type="match status" value="1"/>
</dbReference>
<reference evidence="5" key="2">
    <citation type="submission" date="2021-01" db="EMBL/GenBank/DDBJ databases">
        <authorList>
            <person name="Hahn C.R."/>
            <person name="Youssef N.H."/>
            <person name="Elshahed M."/>
        </authorList>
    </citation>
    <scope>NUCLEOTIDE SEQUENCE</scope>
    <source>
        <strain evidence="5">Zod_Metabat.24</strain>
    </source>
</reference>
<gene>
    <name evidence="5" type="ORF">JW984_08980</name>
</gene>
<reference evidence="5" key="1">
    <citation type="journal article" date="2021" name="Environ. Microbiol.">
        <title>Genomic characterization of three novel Desulfobacterota classes expand the metabolic and phylogenetic diversity of the phylum.</title>
        <authorList>
            <person name="Murphy C.L."/>
            <person name="Biggerstaff J."/>
            <person name="Eichhorn A."/>
            <person name="Ewing E."/>
            <person name="Shahan R."/>
            <person name="Soriano D."/>
            <person name="Stewart S."/>
            <person name="VanMol K."/>
            <person name="Walker R."/>
            <person name="Walters P."/>
            <person name="Elshahed M.S."/>
            <person name="Youssef N.H."/>
        </authorList>
    </citation>
    <scope>NUCLEOTIDE SEQUENCE</scope>
    <source>
        <strain evidence="5">Zod_Metabat.24</strain>
    </source>
</reference>
<evidence type="ECO:0000259" key="4">
    <source>
        <dbReference type="Pfam" id="PF03065"/>
    </source>
</evidence>
<dbReference type="SUPFAM" id="SSF88713">
    <property type="entry name" value="Glycoside hydrolase/deacetylase"/>
    <property type="match status" value="1"/>
</dbReference>
<comment type="similarity">
    <text evidence="1 3">Belongs to the glycosyl hydrolase 57 family.</text>
</comment>
<comment type="caution">
    <text evidence="5">The sequence shown here is derived from an EMBL/GenBank/DDBJ whole genome shotgun (WGS) entry which is preliminary data.</text>
</comment>
<dbReference type="InterPro" id="IPR004300">
    <property type="entry name" value="Glyco_hydro_57_N"/>
</dbReference>
<keyword evidence="2 3" id="KW-0119">Carbohydrate metabolism</keyword>
<protein>
    <recommendedName>
        <fullName evidence="4">Glycoside hydrolase family 57 N-terminal domain-containing protein</fullName>
    </recommendedName>
</protein>
<evidence type="ECO:0000256" key="3">
    <source>
        <dbReference type="RuleBase" id="RU361196"/>
    </source>
</evidence>
<name>A0A9D8KFN7_9DELT</name>
<dbReference type="InterPro" id="IPR027291">
    <property type="entry name" value="Glyco_hydro_38_N_sf"/>
</dbReference>
<dbReference type="AlphaFoldDB" id="A0A9D8KFN7"/>
<evidence type="ECO:0000256" key="1">
    <source>
        <dbReference type="ARBA" id="ARBA00006821"/>
    </source>
</evidence>
<dbReference type="GO" id="GO:0003824">
    <property type="term" value="F:catalytic activity"/>
    <property type="evidence" value="ECO:0007669"/>
    <property type="project" value="InterPro"/>
</dbReference>
<dbReference type="Proteomes" id="UP000809273">
    <property type="component" value="Unassembled WGS sequence"/>
</dbReference>
<dbReference type="Gene3D" id="3.20.110.10">
    <property type="entry name" value="Glycoside hydrolase 38, N terminal domain"/>
    <property type="match status" value="1"/>
</dbReference>
<evidence type="ECO:0000313" key="5">
    <source>
        <dbReference type="EMBL" id="MBN1573313.1"/>
    </source>
</evidence>
<feature type="domain" description="Glycoside hydrolase family 57 N-terminal" evidence="4">
    <location>
        <begin position="13"/>
        <end position="419"/>
    </location>
</feature>
<dbReference type="InterPro" id="IPR011330">
    <property type="entry name" value="Glyco_hydro/deAcase_b/a-brl"/>
</dbReference>
<proteinExistence type="inferred from homology"/>
<sequence>MKRSRPRRTAHVAFLWHMHQPSYKDPKTGRFLLPFVRLHSAKGYYDMVRLALEYPEMRMNINLVPSLISQIADYTEEPFDSKKDFYVDLALKNPADLTLQERVFIIRNFFMNRWETQVNPYPRYRELLVIRGNNPDGENPEILASRFSDRDIADLQALFNLTWCGYFMRRQYDGIKGLIEKGMDFTEGDKKTIIEAQIDVMKSLIPLYKRASDEGMVELTTSPYYHPILPLLIDTDSAMRAMPDVSLPGRFSSVEDARDQVELGFRYFEEKVGIRPRGLWPPEGSVSPEIIPVIDSLGIEWMATDQDVLLNSHIEGGKGDKRPDIYAPYKATHEGSSVNVVFRDRRLSDLIGFSYASNDPEKAAADFIRQINRIVEKRGGAPTLISVILDGENPWEGYMDGGEGFLRGVYEALTGRDGSIPAWPTTIGEYIDKNPPAKTIDRLHSGSWINHNFGVWIGHLEDNRGWDMVSLAKKHLVEIEEKGGIDALPESLKAARDALYTAEGSDWFWWFGDDFHTDLTDEFDSLFRENLKSVFRLTGAEPPDILSYPISGKARDFDVIPPVGFIEPNVNGKIDDFYEWADAGKYECNPIMGTMFGGRSIVESLHFGFSLENLYVRLDIVDTALLDEGFGVAFHVRGERLFKIEFPLRRGMDKYRLSSRIDDGEYQIIGEADTVGVDSVVEFSVKFSSLGLKEGDSFDFYLKITTDGIGLARYPRRGVLTLKVPGKDFEMINWSA</sequence>
<dbReference type="PANTHER" id="PTHR36306:SF1">
    <property type="entry name" value="ALPHA-AMYLASE-RELATED"/>
    <property type="match status" value="1"/>
</dbReference>
<dbReference type="PANTHER" id="PTHR36306">
    <property type="entry name" value="ALPHA-AMYLASE-RELATED-RELATED"/>
    <property type="match status" value="1"/>
</dbReference>
<dbReference type="EMBL" id="JAFGIX010000046">
    <property type="protein sequence ID" value="MBN1573313.1"/>
    <property type="molecule type" value="Genomic_DNA"/>
</dbReference>
<evidence type="ECO:0000256" key="2">
    <source>
        <dbReference type="ARBA" id="ARBA00023277"/>
    </source>
</evidence>
<dbReference type="Pfam" id="PF03065">
    <property type="entry name" value="Glyco_hydro_57"/>
    <property type="match status" value="1"/>
</dbReference>
<accession>A0A9D8KFN7</accession>
<organism evidence="5 6">
    <name type="scientific">Candidatus Zymogenus saltonus</name>
    <dbReference type="NCBI Taxonomy" id="2844893"/>
    <lineage>
        <taxon>Bacteria</taxon>
        <taxon>Deltaproteobacteria</taxon>
        <taxon>Candidatus Zymogenia</taxon>
        <taxon>Candidatus Zymogeniales</taxon>
        <taxon>Candidatus Zymogenaceae</taxon>
        <taxon>Candidatus Zymogenus</taxon>
    </lineage>
</organism>
<dbReference type="InterPro" id="IPR052046">
    <property type="entry name" value="GH57_Enzymes"/>
</dbReference>
<dbReference type="GO" id="GO:0005975">
    <property type="term" value="P:carbohydrate metabolic process"/>
    <property type="evidence" value="ECO:0007669"/>
    <property type="project" value="InterPro"/>
</dbReference>